<dbReference type="Pfam" id="PF01758">
    <property type="entry name" value="SBF"/>
    <property type="match status" value="1"/>
</dbReference>
<evidence type="ECO:0000313" key="8">
    <source>
        <dbReference type="EMBL" id="KAK3605735.1"/>
    </source>
</evidence>
<organism evidence="8 9">
    <name type="scientific">Potamilus streckersoni</name>
    <dbReference type="NCBI Taxonomy" id="2493646"/>
    <lineage>
        <taxon>Eukaryota</taxon>
        <taxon>Metazoa</taxon>
        <taxon>Spiralia</taxon>
        <taxon>Lophotrochozoa</taxon>
        <taxon>Mollusca</taxon>
        <taxon>Bivalvia</taxon>
        <taxon>Autobranchia</taxon>
        <taxon>Heteroconchia</taxon>
        <taxon>Palaeoheterodonta</taxon>
        <taxon>Unionida</taxon>
        <taxon>Unionoidea</taxon>
        <taxon>Unionidae</taxon>
        <taxon>Ambleminae</taxon>
        <taxon>Lampsilini</taxon>
        <taxon>Potamilus</taxon>
    </lineage>
</organism>
<keyword evidence="9" id="KW-1185">Reference proteome</keyword>
<feature type="transmembrane region" description="Helical" evidence="7">
    <location>
        <begin position="199"/>
        <end position="220"/>
    </location>
</feature>
<evidence type="ECO:0000256" key="3">
    <source>
        <dbReference type="ARBA" id="ARBA00022692"/>
    </source>
</evidence>
<feature type="transmembrane region" description="Helical" evidence="7">
    <location>
        <begin position="240"/>
        <end position="259"/>
    </location>
</feature>
<evidence type="ECO:0000256" key="4">
    <source>
        <dbReference type="ARBA" id="ARBA00022847"/>
    </source>
</evidence>
<evidence type="ECO:0000256" key="6">
    <source>
        <dbReference type="ARBA" id="ARBA00023136"/>
    </source>
</evidence>
<comment type="subcellular location">
    <subcellularLocation>
        <location evidence="1">Membrane</location>
        <topology evidence="1">Multi-pass membrane protein</topology>
    </subcellularLocation>
</comment>
<dbReference type="InterPro" id="IPR002657">
    <property type="entry name" value="BilAc:Na_symport/Acr3"/>
</dbReference>
<protein>
    <recommendedName>
        <fullName evidence="10">Ileal sodium/bile acid cotransporter</fullName>
    </recommendedName>
</protein>
<dbReference type="InterPro" id="IPR004710">
    <property type="entry name" value="Bilac:Na_transpt"/>
</dbReference>
<evidence type="ECO:0008006" key="10">
    <source>
        <dbReference type="Google" id="ProtNLM"/>
    </source>
</evidence>
<feature type="transmembrane region" description="Helical" evidence="7">
    <location>
        <begin position="292"/>
        <end position="316"/>
    </location>
</feature>
<reference evidence="8" key="3">
    <citation type="submission" date="2023-05" db="EMBL/GenBank/DDBJ databases">
        <authorList>
            <person name="Smith C.H."/>
        </authorList>
    </citation>
    <scope>NUCLEOTIDE SEQUENCE</scope>
    <source>
        <strain evidence="8">CHS0354</strain>
        <tissue evidence="8">Mantle</tissue>
    </source>
</reference>
<dbReference type="Proteomes" id="UP001195483">
    <property type="component" value="Unassembled WGS sequence"/>
</dbReference>
<accession>A0AAE0T8G7</accession>
<dbReference type="EMBL" id="JAEAOA010000820">
    <property type="protein sequence ID" value="KAK3605735.1"/>
    <property type="molecule type" value="Genomic_DNA"/>
</dbReference>
<evidence type="ECO:0000256" key="5">
    <source>
        <dbReference type="ARBA" id="ARBA00022989"/>
    </source>
</evidence>
<reference evidence="8" key="2">
    <citation type="journal article" date="2021" name="Genome Biol. Evol.">
        <title>Developing a high-quality reference genome for a parasitic bivalve with doubly uniparental inheritance (Bivalvia: Unionida).</title>
        <authorList>
            <person name="Smith C.H."/>
        </authorList>
    </citation>
    <scope>NUCLEOTIDE SEQUENCE</scope>
    <source>
        <strain evidence="8">CHS0354</strain>
        <tissue evidence="8">Mantle</tissue>
    </source>
</reference>
<proteinExistence type="inferred from homology"/>
<sequence>MQTVQIMDALYYFCSYLIVTSGFALHAEERVPLVGSNHVSLKDPSNQTGAILAFRLFLDSAVDTVIMYMDSSVTVALNSSFHCNASGKDYVMTIRASPSDVLKVKNPESVYLNCSADIATEVQNKSNPQMTFEGTYVHTGFVAVELISSQLGLAIITFSVYDSTEFKNSILHNNKSNMLILGEQNIDVRVLRMIRPVDTIFRVIVYCVQVLVTTGFGVKLDLDTVKNTLRRPVAPGIGFFGQYVIMPLVAFGIASLVTADNSFISFGIFVAGCCPGGGASNMYSYLLNGDLSLSITMTTISTIAALGMMPLWVYTLGSLIILEENVQVPFANIAISLSIIIIPLLVGVFLKHKFPKVAECISKALKPVILVSIICFIIVGIISNLFIFPMLKPRIILAGCLLPYIGYILGGIISAICRQPWTKIKTIAIETGLQNTSIAYILLTSSFPAPTGDMASVAPIAISIMTPIPLVLVTIVYLLYQRCSGEKYKKVQKSDTDKHKDNVDENKENLITEKLTTV</sequence>
<feature type="transmembrane region" description="Helical" evidence="7">
    <location>
        <begin position="266"/>
        <end position="286"/>
    </location>
</feature>
<evidence type="ECO:0000256" key="7">
    <source>
        <dbReference type="SAM" id="Phobius"/>
    </source>
</evidence>
<dbReference type="GO" id="GO:0016020">
    <property type="term" value="C:membrane"/>
    <property type="evidence" value="ECO:0007669"/>
    <property type="project" value="UniProtKB-SubCell"/>
</dbReference>
<keyword evidence="4" id="KW-0813">Transport</keyword>
<dbReference type="InterPro" id="IPR038770">
    <property type="entry name" value="Na+/solute_symporter_sf"/>
</dbReference>
<dbReference type="AlphaFoldDB" id="A0AAE0T8G7"/>
<evidence type="ECO:0000256" key="1">
    <source>
        <dbReference type="ARBA" id="ARBA00004141"/>
    </source>
</evidence>
<feature type="transmembrane region" description="Helical" evidence="7">
    <location>
        <begin position="369"/>
        <end position="388"/>
    </location>
</feature>
<gene>
    <name evidence="8" type="ORF">CHS0354_013533</name>
</gene>
<keyword evidence="4" id="KW-0769">Symport</keyword>
<keyword evidence="6 7" id="KW-0472">Membrane</keyword>
<dbReference type="PANTHER" id="PTHR10361">
    <property type="entry name" value="SODIUM-BILE ACID COTRANSPORTER"/>
    <property type="match status" value="1"/>
</dbReference>
<dbReference type="GO" id="GO:0015293">
    <property type="term" value="F:symporter activity"/>
    <property type="evidence" value="ECO:0007669"/>
    <property type="project" value="UniProtKB-KW"/>
</dbReference>
<feature type="transmembrane region" description="Helical" evidence="7">
    <location>
        <begin position="457"/>
        <end position="480"/>
    </location>
</feature>
<keyword evidence="5 7" id="KW-1133">Transmembrane helix</keyword>
<reference evidence="8" key="1">
    <citation type="journal article" date="2021" name="Genome Biol. Evol.">
        <title>A High-Quality Reference Genome for a Parasitic Bivalve with Doubly Uniparental Inheritance (Bivalvia: Unionida).</title>
        <authorList>
            <person name="Smith C.H."/>
        </authorList>
    </citation>
    <scope>NUCLEOTIDE SEQUENCE</scope>
    <source>
        <strain evidence="8">CHS0354</strain>
    </source>
</reference>
<name>A0AAE0T8G7_9BIVA</name>
<comment type="caution">
    <text evidence="8">The sequence shown here is derived from an EMBL/GenBank/DDBJ whole genome shotgun (WGS) entry which is preliminary data.</text>
</comment>
<feature type="transmembrane region" description="Helical" evidence="7">
    <location>
        <begin position="328"/>
        <end position="349"/>
    </location>
</feature>
<comment type="similarity">
    <text evidence="2">Belongs to the bile acid:sodium symporter (BASS) (TC 2.A.28) family.</text>
</comment>
<evidence type="ECO:0000313" key="9">
    <source>
        <dbReference type="Proteomes" id="UP001195483"/>
    </source>
</evidence>
<evidence type="ECO:0000256" key="2">
    <source>
        <dbReference type="ARBA" id="ARBA00006528"/>
    </source>
</evidence>
<dbReference type="PANTHER" id="PTHR10361:SF28">
    <property type="entry name" value="P3 PROTEIN-RELATED"/>
    <property type="match status" value="1"/>
</dbReference>
<feature type="transmembrane region" description="Helical" evidence="7">
    <location>
        <begin position="395"/>
        <end position="416"/>
    </location>
</feature>
<dbReference type="Gene3D" id="1.20.1530.20">
    <property type="match status" value="1"/>
</dbReference>
<keyword evidence="3 7" id="KW-0812">Transmembrane</keyword>